<keyword evidence="4" id="KW-1185">Reference proteome</keyword>
<name>A0ABX1Z5V0_9BACL</name>
<evidence type="ECO:0000259" key="2">
    <source>
        <dbReference type="SMART" id="SM00646"/>
    </source>
</evidence>
<dbReference type="PANTHER" id="PTHR30404">
    <property type="entry name" value="N-ACETYLMURAMOYL-L-ALANINE AMIDASE"/>
    <property type="match status" value="1"/>
</dbReference>
<dbReference type="Pfam" id="PF01520">
    <property type="entry name" value="Amidase_3"/>
    <property type="match status" value="1"/>
</dbReference>
<evidence type="ECO:0000313" key="3">
    <source>
        <dbReference type="EMBL" id="NOU88765.1"/>
    </source>
</evidence>
<reference evidence="3 4" key="1">
    <citation type="submission" date="2019-10" db="EMBL/GenBank/DDBJ databases">
        <title>Description of Paenibacillus choica sp. nov.</title>
        <authorList>
            <person name="Carlier A."/>
            <person name="Qi S."/>
        </authorList>
    </citation>
    <scope>NUCLEOTIDE SEQUENCE [LARGE SCALE GENOMIC DNA]</scope>
    <source>
        <strain evidence="3 4">LMG 31460</strain>
    </source>
</reference>
<gene>
    <name evidence="3" type="ORF">GC102_23870</name>
</gene>
<dbReference type="Proteomes" id="UP000658690">
    <property type="component" value="Unassembled WGS sequence"/>
</dbReference>
<dbReference type="SUPFAM" id="SSF53187">
    <property type="entry name" value="Zn-dependent exopeptidases"/>
    <property type="match status" value="1"/>
</dbReference>
<protein>
    <submittedName>
        <fullName evidence="3">N-acetylmuramoyl-L-alanine amidase</fullName>
    </submittedName>
</protein>
<organism evidence="3 4">
    <name type="scientific">Paenibacillus germinis</name>
    <dbReference type="NCBI Taxonomy" id="2654979"/>
    <lineage>
        <taxon>Bacteria</taxon>
        <taxon>Bacillati</taxon>
        <taxon>Bacillota</taxon>
        <taxon>Bacilli</taxon>
        <taxon>Bacillales</taxon>
        <taxon>Paenibacillaceae</taxon>
        <taxon>Paenibacillus</taxon>
    </lineage>
</organism>
<dbReference type="InterPro" id="IPR050695">
    <property type="entry name" value="N-acetylmuramoyl_amidase_3"/>
</dbReference>
<dbReference type="CDD" id="cd02696">
    <property type="entry name" value="MurNAc-LAA"/>
    <property type="match status" value="1"/>
</dbReference>
<keyword evidence="1" id="KW-0378">Hydrolase</keyword>
<dbReference type="SMART" id="SM00646">
    <property type="entry name" value="Ami_3"/>
    <property type="match status" value="1"/>
</dbReference>
<accession>A0ABX1Z5V0</accession>
<dbReference type="InterPro" id="IPR002508">
    <property type="entry name" value="MurNAc-LAA_cat"/>
</dbReference>
<sequence>MFLALAAILLLISVSFVLKVQANSLIKNETVNSVNSESKHNERRILEGKTIVIDAGHGGKDVGATGGTGIHEKDLTLQTALKIQREMAKRTGANVVLTREKDEFLTLAERVEIAKIHSADLFVSIHYDAFTSNDAAGITTYYNKTEDRQFAKIMHERLIKQNMDAKDRGVVQGDFHVLRENASPSLLLELGYMSNKEDEQRIQTQAFQNKTAAAVTEGIITYLTDPFQVGGQ</sequence>
<proteinExistence type="predicted"/>
<dbReference type="PANTHER" id="PTHR30404:SF0">
    <property type="entry name" value="N-ACETYLMURAMOYL-L-ALANINE AMIDASE AMIC"/>
    <property type="match status" value="1"/>
</dbReference>
<dbReference type="EMBL" id="WHOC01000133">
    <property type="protein sequence ID" value="NOU88765.1"/>
    <property type="molecule type" value="Genomic_DNA"/>
</dbReference>
<feature type="domain" description="MurNAc-LAA" evidence="2">
    <location>
        <begin position="111"/>
        <end position="220"/>
    </location>
</feature>
<evidence type="ECO:0000313" key="4">
    <source>
        <dbReference type="Proteomes" id="UP000658690"/>
    </source>
</evidence>
<evidence type="ECO:0000256" key="1">
    <source>
        <dbReference type="ARBA" id="ARBA00022801"/>
    </source>
</evidence>
<comment type="caution">
    <text evidence="3">The sequence shown here is derived from an EMBL/GenBank/DDBJ whole genome shotgun (WGS) entry which is preliminary data.</text>
</comment>
<dbReference type="Gene3D" id="3.40.630.40">
    <property type="entry name" value="Zn-dependent exopeptidases"/>
    <property type="match status" value="1"/>
</dbReference>